<accession>A0A2Z7BR21</accession>
<name>A0A2Z7BR21_9LAMI</name>
<dbReference type="AlphaFoldDB" id="A0A2Z7BR21"/>
<protein>
    <submittedName>
        <fullName evidence="1">Uncharacterized protein</fullName>
    </submittedName>
</protein>
<dbReference type="Proteomes" id="UP000250235">
    <property type="component" value="Unassembled WGS sequence"/>
</dbReference>
<dbReference type="OrthoDB" id="1751327at2759"/>
<dbReference type="EMBL" id="KV003164">
    <property type="protein sequence ID" value="KZV37053.1"/>
    <property type="molecule type" value="Genomic_DNA"/>
</dbReference>
<keyword evidence="2" id="KW-1185">Reference proteome</keyword>
<organism evidence="1 2">
    <name type="scientific">Dorcoceras hygrometricum</name>
    <dbReference type="NCBI Taxonomy" id="472368"/>
    <lineage>
        <taxon>Eukaryota</taxon>
        <taxon>Viridiplantae</taxon>
        <taxon>Streptophyta</taxon>
        <taxon>Embryophyta</taxon>
        <taxon>Tracheophyta</taxon>
        <taxon>Spermatophyta</taxon>
        <taxon>Magnoliopsida</taxon>
        <taxon>eudicotyledons</taxon>
        <taxon>Gunneridae</taxon>
        <taxon>Pentapetalae</taxon>
        <taxon>asterids</taxon>
        <taxon>lamiids</taxon>
        <taxon>Lamiales</taxon>
        <taxon>Gesneriaceae</taxon>
        <taxon>Didymocarpoideae</taxon>
        <taxon>Trichosporeae</taxon>
        <taxon>Loxocarpinae</taxon>
        <taxon>Dorcoceras</taxon>
    </lineage>
</organism>
<evidence type="ECO:0000313" key="2">
    <source>
        <dbReference type="Proteomes" id="UP000250235"/>
    </source>
</evidence>
<proteinExistence type="predicted"/>
<gene>
    <name evidence="1" type="ORF">F511_27309</name>
</gene>
<evidence type="ECO:0000313" key="1">
    <source>
        <dbReference type="EMBL" id="KZV37053.1"/>
    </source>
</evidence>
<sequence length="82" mass="9110">MGMDVLSNCKASVDCFDGIMRFRPQSGEKWNLYGADSQSMISAMEMFSLLLAENTGFMIYALDASSSSHVQLSDCEIRNLKD</sequence>
<reference evidence="1 2" key="1">
    <citation type="journal article" date="2015" name="Proc. Natl. Acad. Sci. U.S.A.">
        <title>The resurrection genome of Boea hygrometrica: A blueprint for survival of dehydration.</title>
        <authorList>
            <person name="Xiao L."/>
            <person name="Yang G."/>
            <person name="Zhang L."/>
            <person name="Yang X."/>
            <person name="Zhao S."/>
            <person name="Ji Z."/>
            <person name="Zhou Q."/>
            <person name="Hu M."/>
            <person name="Wang Y."/>
            <person name="Chen M."/>
            <person name="Xu Y."/>
            <person name="Jin H."/>
            <person name="Xiao X."/>
            <person name="Hu G."/>
            <person name="Bao F."/>
            <person name="Hu Y."/>
            <person name="Wan P."/>
            <person name="Li L."/>
            <person name="Deng X."/>
            <person name="Kuang T."/>
            <person name="Xiang C."/>
            <person name="Zhu J.K."/>
            <person name="Oliver M.J."/>
            <person name="He Y."/>
        </authorList>
    </citation>
    <scope>NUCLEOTIDE SEQUENCE [LARGE SCALE GENOMIC DNA]</scope>
    <source>
        <strain evidence="2">cv. XS01</strain>
    </source>
</reference>